<dbReference type="OrthoDB" id="3790495at2"/>
<dbReference type="Proteomes" id="UP000242857">
    <property type="component" value="Unassembled WGS sequence"/>
</dbReference>
<organism evidence="2 3">
    <name type="scientific">Thermomonas hydrothermalis</name>
    <dbReference type="NCBI Taxonomy" id="213588"/>
    <lineage>
        <taxon>Bacteria</taxon>
        <taxon>Pseudomonadati</taxon>
        <taxon>Pseudomonadota</taxon>
        <taxon>Gammaproteobacteria</taxon>
        <taxon>Lysobacterales</taxon>
        <taxon>Lysobacteraceae</taxon>
        <taxon>Thermomonas</taxon>
    </lineage>
</organism>
<keyword evidence="1" id="KW-1133">Transmembrane helix</keyword>
<dbReference type="STRING" id="213588.SAMN02745204_01370"/>
<keyword evidence="1" id="KW-0812">Transmembrane</keyword>
<evidence type="ECO:0000313" key="2">
    <source>
        <dbReference type="EMBL" id="SHE89689.1"/>
    </source>
</evidence>
<dbReference type="RefSeq" id="WP_072755866.1">
    <property type="nucleotide sequence ID" value="NZ_FQUK01000019.1"/>
</dbReference>
<name>A0A1M4X871_9GAMM</name>
<dbReference type="EMBL" id="FQUK01000019">
    <property type="protein sequence ID" value="SHE89689.1"/>
    <property type="molecule type" value="Genomic_DNA"/>
</dbReference>
<gene>
    <name evidence="2" type="ORF">SAMN02745204_01370</name>
</gene>
<dbReference type="PANTHER" id="PTHR28008">
    <property type="entry name" value="DOMAIN PROTEIN, PUTATIVE (AFU_ORTHOLOGUE AFUA_3G10980)-RELATED"/>
    <property type="match status" value="1"/>
</dbReference>
<reference evidence="3" key="1">
    <citation type="submission" date="2016-11" db="EMBL/GenBank/DDBJ databases">
        <authorList>
            <person name="Varghese N."/>
            <person name="Submissions S."/>
        </authorList>
    </citation>
    <scope>NUCLEOTIDE SEQUENCE [LARGE SCALE GENOMIC DNA]</scope>
    <source>
        <strain evidence="3">DSM 14834</strain>
    </source>
</reference>
<protein>
    <recommendedName>
        <fullName evidence="4">VanZ like family protein</fullName>
    </recommendedName>
</protein>
<feature type="transmembrane region" description="Helical" evidence="1">
    <location>
        <begin position="71"/>
        <end position="91"/>
    </location>
</feature>
<keyword evidence="1" id="KW-0472">Membrane</keyword>
<proteinExistence type="predicted"/>
<evidence type="ECO:0000256" key="1">
    <source>
        <dbReference type="SAM" id="Phobius"/>
    </source>
</evidence>
<dbReference type="AlphaFoldDB" id="A0A1M4X871"/>
<accession>A0A1M4X871</accession>
<feature type="transmembrane region" description="Helical" evidence="1">
    <location>
        <begin position="103"/>
        <end position="121"/>
    </location>
</feature>
<dbReference type="NCBIfam" id="NF037970">
    <property type="entry name" value="vanZ_1"/>
    <property type="match status" value="1"/>
</dbReference>
<dbReference type="PANTHER" id="PTHR28008:SF1">
    <property type="entry name" value="DOMAIN PROTEIN, PUTATIVE (AFU_ORTHOLOGUE AFUA_3G10980)-RELATED"/>
    <property type="match status" value="1"/>
</dbReference>
<evidence type="ECO:0000313" key="3">
    <source>
        <dbReference type="Proteomes" id="UP000242857"/>
    </source>
</evidence>
<keyword evidence="3" id="KW-1185">Reference proteome</keyword>
<sequence>MSPRLRSFKPFSRPLLWACLWILALAAVVVASLLPGSDLPQWQVSDKTEHFLAYGLLSAGAVQLFSRRRSLVVVCVLLILLGVLLEFLQGAMGLGRTQDMRDALANGLGVLLGLATMFMPLRDALLRLDGWLFRR</sequence>
<evidence type="ECO:0008006" key="4">
    <source>
        <dbReference type="Google" id="ProtNLM"/>
    </source>
</evidence>